<comment type="caution">
    <text evidence="2">The sequence shown here is derived from an EMBL/GenBank/DDBJ whole genome shotgun (WGS) entry which is preliminary data.</text>
</comment>
<evidence type="ECO:0000256" key="1">
    <source>
        <dbReference type="SAM" id="SignalP"/>
    </source>
</evidence>
<dbReference type="Proteomes" id="UP000219564">
    <property type="component" value="Unassembled WGS sequence"/>
</dbReference>
<feature type="chain" id="PRO_5043881049" evidence="1">
    <location>
        <begin position="30"/>
        <end position="81"/>
    </location>
</feature>
<feature type="signal peptide" evidence="1">
    <location>
        <begin position="1"/>
        <end position="29"/>
    </location>
</feature>
<dbReference type="AlphaFoldDB" id="A0AAX2H3B0"/>
<evidence type="ECO:0000313" key="3">
    <source>
        <dbReference type="Proteomes" id="UP000219564"/>
    </source>
</evidence>
<reference evidence="2 3" key="1">
    <citation type="submission" date="2017-08" db="EMBL/GenBank/DDBJ databases">
        <authorList>
            <person name="Chaillou S."/>
        </authorList>
    </citation>
    <scope>NUCLEOTIDE SEQUENCE [LARGE SCALE GENOMIC DNA]</scope>
    <source>
        <strain evidence="2 3">MFPA15A1205</strain>
    </source>
</reference>
<dbReference type="EMBL" id="OBKZ01000010">
    <property type="protein sequence ID" value="SOB50555.1"/>
    <property type="molecule type" value="Genomic_DNA"/>
</dbReference>
<accession>A0AAX2H3B0</accession>
<name>A0AAX2H3B0_9PSED</name>
<gene>
    <name evidence="2" type="ORF">PLUA15_180006</name>
</gene>
<evidence type="ECO:0000313" key="2">
    <source>
        <dbReference type="EMBL" id="SOB50555.1"/>
    </source>
</evidence>
<sequence>MTAMNSTLILLNALALAVLVIFQFQPDEATGQQGVEVAGMYKPHAPLPQLAVMTPGQSGTPHLTAEHAAQTQAVQGERWVF</sequence>
<keyword evidence="1" id="KW-0732">Signal</keyword>
<proteinExistence type="predicted"/>
<protein>
    <submittedName>
        <fullName evidence="2">Uncharacterized protein</fullName>
    </submittedName>
</protein>
<organism evidence="2 3">
    <name type="scientific">Pseudomonas lundensis</name>
    <dbReference type="NCBI Taxonomy" id="86185"/>
    <lineage>
        <taxon>Bacteria</taxon>
        <taxon>Pseudomonadati</taxon>
        <taxon>Pseudomonadota</taxon>
        <taxon>Gammaproteobacteria</taxon>
        <taxon>Pseudomonadales</taxon>
        <taxon>Pseudomonadaceae</taxon>
        <taxon>Pseudomonas</taxon>
    </lineage>
</organism>